<evidence type="ECO:0000256" key="2">
    <source>
        <dbReference type="ARBA" id="ARBA00022552"/>
    </source>
</evidence>
<feature type="domain" description="Ribosomal RNA adenine methylase transferase N-terminal" evidence="9">
    <location>
        <begin position="19"/>
        <end position="193"/>
    </location>
</feature>
<reference evidence="10 11" key="1">
    <citation type="submission" date="2021-05" db="EMBL/GenBank/DDBJ databases">
        <title>The draft genome of Geobacter pelophilus DSM 12255.</title>
        <authorList>
            <person name="Xu Z."/>
            <person name="Masuda Y."/>
            <person name="Itoh H."/>
            <person name="Senoo K."/>
        </authorList>
    </citation>
    <scope>NUCLEOTIDE SEQUENCE [LARGE SCALE GENOMIC DNA]</scope>
    <source>
        <strain evidence="10 11">DSM 12255</strain>
    </source>
</reference>
<comment type="similarity">
    <text evidence="7">Belongs to the class I-like SAM-binding methyltransferase superfamily. rRNA adenine N(6)-methyltransferase family. RsmA subfamily.</text>
</comment>
<feature type="binding site" evidence="7 8">
    <location>
        <position position="108"/>
    </location>
    <ligand>
        <name>S-adenosyl-L-methionine</name>
        <dbReference type="ChEBI" id="CHEBI:59789"/>
    </ligand>
</feature>
<proteinExistence type="inferred from homology"/>
<dbReference type="GO" id="GO:0005829">
    <property type="term" value="C:cytosol"/>
    <property type="evidence" value="ECO:0007669"/>
    <property type="project" value="TreeGrafter"/>
</dbReference>
<dbReference type="InterPro" id="IPR020596">
    <property type="entry name" value="rRNA_Ade_Mease_Trfase_CS"/>
</dbReference>
<keyword evidence="6 7" id="KW-0694">RNA-binding</keyword>
<protein>
    <recommendedName>
        <fullName evidence="7">Ribosomal RNA small subunit methyltransferase A</fullName>
        <ecNumber evidence="7">2.1.1.182</ecNumber>
    </recommendedName>
    <alternativeName>
        <fullName evidence="7">16S rRNA (adenine(1518)-N(6)/adenine(1519)-N(6))-dimethyltransferase</fullName>
    </alternativeName>
    <alternativeName>
        <fullName evidence="7">16S rRNA dimethyladenosine transferase</fullName>
    </alternativeName>
    <alternativeName>
        <fullName evidence="7">16S rRNA dimethylase</fullName>
    </alternativeName>
    <alternativeName>
        <fullName evidence="7">S-adenosylmethionine-6-N', N'-adenosyl(rRNA) dimethyltransferase</fullName>
    </alternativeName>
</protein>
<dbReference type="SUPFAM" id="SSF53335">
    <property type="entry name" value="S-adenosyl-L-methionine-dependent methyltransferases"/>
    <property type="match status" value="1"/>
</dbReference>
<feature type="binding site" evidence="7 8">
    <location>
        <position position="60"/>
    </location>
    <ligand>
        <name>S-adenosyl-L-methionine</name>
        <dbReference type="ChEBI" id="CHEBI:59789"/>
    </ligand>
</feature>
<evidence type="ECO:0000256" key="7">
    <source>
        <dbReference type="HAMAP-Rule" id="MF_00607"/>
    </source>
</evidence>
<keyword evidence="1 7" id="KW-0963">Cytoplasm</keyword>
<dbReference type="Pfam" id="PF00398">
    <property type="entry name" value="RrnaAD"/>
    <property type="match status" value="1"/>
</dbReference>
<evidence type="ECO:0000313" key="10">
    <source>
        <dbReference type="EMBL" id="MBT0665707.1"/>
    </source>
</evidence>
<sequence length="272" mass="29897">MLPRPKKALGQNFLVDKGVLGRIVDAVALVPGDRVLEVGPGRGALTRLLAEAAAEVLAVELDKQLVPVLMAEFSGASNVEVLQSDILRVDLEELLQSRGEGSWKVAANLPYNISSQVLFKFHDSRKLFSRLVLMLQREVGERLVAGAGGKDYGILSVLFQMFFAIKKEVIVRPGAFFPVPKVDSIVLSFVPLSEPRFPIGDERLFKQLVKSSFAQRRKTLWNCLKGGDYAPSDERLKELLADCGIDPSRRGETLSLQEFAALSNSIAMARTC</sequence>
<evidence type="ECO:0000256" key="6">
    <source>
        <dbReference type="ARBA" id="ARBA00022884"/>
    </source>
</evidence>
<dbReference type="SMART" id="SM00650">
    <property type="entry name" value="rADc"/>
    <property type="match status" value="1"/>
</dbReference>
<dbReference type="Proteomes" id="UP000811899">
    <property type="component" value="Unassembled WGS sequence"/>
</dbReference>
<comment type="catalytic activity">
    <reaction evidence="7">
        <text>adenosine(1518)/adenosine(1519) in 16S rRNA + 4 S-adenosyl-L-methionine = N(6)-dimethyladenosine(1518)/N(6)-dimethyladenosine(1519) in 16S rRNA + 4 S-adenosyl-L-homocysteine + 4 H(+)</text>
        <dbReference type="Rhea" id="RHEA:19609"/>
        <dbReference type="Rhea" id="RHEA-COMP:10232"/>
        <dbReference type="Rhea" id="RHEA-COMP:10233"/>
        <dbReference type="ChEBI" id="CHEBI:15378"/>
        <dbReference type="ChEBI" id="CHEBI:57856"/>
        <dbReference type="ChEBI" id="CHEBI:59789"/>
        <dbReference type="ChEBI" id="CHEBI:74411"/>
        <dbReference type="ChEBI" id="CHEBI:74493"/>
        <dbReference type="EC" id="2.1.1.182"/>
    </reaction>
</comment>
<evidence type="ECO:0000313" key="11">
    <source>
        <dbReference type="Proteomes" id="UP000811899"/>
    </source>
</evidence>
<dbReference type="NCBIfam" id="TIGR00755">
    <property type="entry name" value="ksgA"/>
    <property type="match status" value="1"/>
</dbReference>
<dbReference type="EC" id="2.1.1.182" evidence="7"/>
<dbReference type="AlphaFoldDB" id="A0AAW4LCU6"/>
<dbReference type="PROSITE" id="PS01131">
    <property type="entry name" value="RRNA_A_DIMETH"/>
    <property type="match status" value="1"/>
</dbReference>
<dbReference type="EMBL" id="JAHCVJ010000006">
    <property type="protein sequence ID" value="MBT0665707.1"/>
    <property type="molecule type" value="Genomic_DNA"/>
</dbReference>
<evidence type="ECO:0000256" key="5">
    <source>
        <dbReference type="ARBA" id="ARBA00022691"/>
    </source>
</evidence>
<dbReference type="HAMAP" id="MF_00607">
    <property type="entry name" value="16SrRNA_methyltr_A"/>
    <property type="match status" value="1"/>
</dbReference>
<feature type="binding site" evidence="7 8">
    <location>
        <position position="14"/>
    </location>
    <ligand>
        <name>S-adenosyl-L-methionine</name>
        <dbReference type="ChEBI" id="CHEBI:59789"/>
    </ligand>
</feature>
<comment type="caution">
    <text evidence="10">The sequence shown here is derived from an EMBL/GenBank/DDBJ whole genome shotgun (WGS) entry which is preliminary data.</text>
</comment>
<comment type="subcellular location">
    <subcellularLocation>
        <location evidence="7">Cytoplasm</location>
    </subcellularLocation>
</comment>
<keyword evidence="2 7" id="KW-0698">rRNA processing</keyword>
<feature type="binding site" evidence="7 8">
    <location>
        <position position="12"/>
    </location>
    <ligand>
        <name>S-adenosyl-L-methionine</name>
        <dbReference type="ChEBI" id="CHEBI:59789"/>
    </ligand>
</feature>
<name>A0AAW4LCU6_9BACT</name>
<keyword evidence="3 7" id="KW-0489">Methyltransferase</keyword>
<accession>A0AAW4LCU6</accession>
<comment type="function">
    <text evidence="7">Specifically dimethylates two adjacent adenosines (A1518 and A1519) in the loop of a conserved hairpin near the 3'-end of 16S rRNA in the 30S particle. May play a critical role in biogenesis of 30S subunits.</text>
</comment>
<dbReference type="PROSITE" id="PS51689">
    <property type="entry name" value="SAM_RNA_A_N6_MT"/>
    <property type="match status" value="1"/>
</dbReference>
<evidence type="ECO:0000259" key="9">
    <source>
        <dbReference type="SMART" id="SM00650"/>
    </source>
</evidence>
<keyword evidence="5 7" id="KW-0949">S-adenosyl-L-methionine</keyword>
<evidence type="ECO:0000256" key="8">
    <source>
        <dbReference type="PROSITE-ProRule" id="PRU01026"/>
    </source>
</evidence>
<dbReference type="InterPro" id="IPR001737">
    <property type="entry name" value="KsgA/Erm"/>
</dbReference>
<gene>
    <name evidence="7 10" type="primary">rsmA</name>
    <name evidence="7" type="synonym">ksgA</name>
    <name evidence="10" type="ORF">KI809_15460</name>
</gene>
<dbReference type="RefSeq" id="WP_214172475.1">
    <property type="nucleotide sequence ID" value="NZ_JAHCVJ010000006.1"/>
</dbReference>
<dbReference type="GO" id="GO:0003723">
    <property type="term" value="F:RNA binding"/>
    <property type="evidence" value="ECO:0007669"/>
    <property type="project" value="UniProtKB-UniRule"/>
</dbReference>
<dbReference type="InterPro" id="IPR023165">
    <property type="entry name" value="rRNA_Ade_diMease-like_C"/>
</dbReference>
<evidence type="ECO:0000256" key="3">
    <source>
        <dbReference type="ARBA" id="ARBA00022603"/>
    </source>
</evidence>
<dbReference type="InterPro" id="IPR011530">
    <property type="entry name" value="rRNA_adenine_dimethylase"/>
</dbReference>
<dbReference type="InterPro" id="IPR029063">
    <property type="entry name" value="SAM-dependent_MTases_sf"/>
</dbReference>
<dbReference type="Gene3D" id="1.10.8.100">
    <property type="entry name" value="Ribosomal RNA adenine dimethylase-like, domain 2"/>
    <property type="match status" value="1"/>
</dbReference>
<dbReference type="GO" id="GO:0052908">
    <property type="term" value="F:16S rRNA (adenine(1518)-N(6)/adenine(1519)-N(6))-dimethyltransferase activity"/>
    <property type="evidence" value="ECO:0007669"/>
    <property type="project" value="UniProtKB-EC"/>
</dbReference>
<dbReference type="PANTHER" id="PTHR11727">
    <property type="entry name" value="DIMETHYLADENOSINE TRANSFERASE"/>
    <property type="match status" value="1"/>
</dbReference>
<evidence type="ECO:0000256" key="4">
    <source>
        <dbReference type="ARBA" id="ARBA00022679"/>
    </source>
</evidence>
<keyword evidence="11" id="KW-1185">Reference proteome</keyword>
<dbReference type="PANTHER" id="PTHR11727:SF7">
    <property type="entry name" value="DIMETHYLADENOSINE TRANSFERASE-RELATED"/>
    <property type="match status" value="1"/>
</dbReference>
<dbReference type="InterPro" id="IPR020598">
    <property type="entry name" value="rRNA_Ade_methylase_Trfase_N"/>
</dbReference>
<feature type="binding site" evidence="7 8">
    <location>
        <position position="85"/>
    </location>
    <ligand>
        <name>S-adenosyl-L-methionine</name>
        <dbReference type="ChEBI" id="CHEBI:59789"/>
    </ligand>
</feature>
<feature type="binding site" evidence="7 8">
    <location>
        <position position="39"/>
    </location>
    <ligand>
        <name>S-adenosyl-L-methionine</name>
        <dbReference type="ChEBI" id="CHEBI:59789"/>
    </ligand>
</feature>
<organism evidence="10 11">
    <name type="scientific">Geoanaerobacter pelophilus</name>
    <dbReference type="NCBI Taxonomy" id="60036"/>
    <lineage>
        <taxon>Bacteria</taxon>
        <taxon>Pseudomonadati</taxon>
        <taxon>Thermodesulfobacteriota</taxon>
        <taxon>Desulfuromonadia</taxon>
        <taxon>Geobacterales</taxon>
        <taxon>Geobacteraceae</taxon>
        <taxon>Geoanaerobacter</taxon>
    </lineage>
</organism>
<keyword evidence="4 7" id="KW-0808">Transferase</keyword>
<evidence type="ECO:0000256" key="1">
    <source>
        <dbReference type="ARBA" id="ARBA00022490"/>
    </source>
</evidence>
<dbReference type="Gene3D" id="3.40.50.150">
    <property type="entry name" value="Vaccinia Virus protein VP39"/>
    <property type="match status" value="1"/>
</dbReference>